<dbReference type="OrthoDB" id="9806939at2"/>
<evidence type="ECO:0000256" key="3">
    <source>
        <dbReference type="SAM" id="Coils"/>
    </source>
</evidence>
<dbReference type="Proteomes" id="UP000185003">
    <property type="component" value="Unassembled WGS sequence"/>
</dbReference>
<dbReference type="Gene3D" id="2.40.420.20">
    <property type="match status" value="1"/>
</dbReference>
<gene>
    <name evidence="5" type="ORF">SAMN04488055_1703</name>
</gene>
<keyword evidence="4" id="KW-0812">Transmembrane</keyword>
<keyword evidence="2 3" id="KW-0175">Coiled coil</keyword>
<organism evidence="5 6">
    <name type="scientific">Chitinophaga niabensis</name>
    <dbReference type="NCBI Taxonomy" id="536979"/>
    <lineage>
        <taxon>Bacteria</taxon>
        <taxon>Pseudomonadati</taxon>
        <taxon>Bacteroidota</taxon>
        <taxon>Chitinophagia</taxon>
        <taxon>Chitinophagales</taxon>
        <taxon>Chitinophagaceae</taxon>
        <taxon>Chitinophaga</taxon>
    </lineage>
</organism>
<dbReference type="AlphaFoldDB" id="A0A1N6ELX3"/>
<feature type="transmembrane region" description="Helical" evidence="4">
    <location>
        <begin position="17"/>
        <end position="39"/>
    </location>
</feature>
<evidence type="ECO:0000256" key="4">
    <source>
        <dbReference type="SAM" id="Phobius"/>
    </source>
</evidence>
<evidence type="ECO:0000313" key="5">
    <source>
        <dbReference type="EMBL" id="SIN84036.1"/>
    </source>
</evidence>
<dbReference type="PANTHER" id="PTHR32347">
    <property type="entry name" value="EFFLUX SYSTEM COMPONENT YKNX-RELATED"/>
    <property type="match status" value="1"/>
</dbReference>
<dbReference type="GO" id="GO:0030313">
    <property type="term" value="C:cell envelope"/>
    <property type="evidence" value="ECO:0007669"/>
    <property type="project" value="UniProtKB-SubCell"/>
</dbReference>
<dbReference type="Gene3D" id="2.40.30.170">
    <property type="match status" value="1"/>
</dbReference>
<dbReference type="EMBL" id="FSRA01000001">
    <property type="protein sequence ID" value="SIN84036.1"/>
    <property type="molecule type" value="Genomic_DNA"/>
</dbReference>
<evidence type="ECO:0000256" key="1">
    <source>
        <dbReference type="ARBA" id="ARBA00004196"/>
    </source>
</evidence>
<protein>
    <submittedName>
        <fullName evidence="5">HlyD family secretion protein</fullName>
    </submittedName>
</protein>
<name>A0A1N6ELX3_9BACT</name>
<keyword evidence="4" id="KW-1133">Transmembrane helix</keyword>
<dbReference type="Gene3D" id="2.40.50.100">
    <property type="match status" value="1"/>
</dbReference>
<dbReference type="Gene3D" id="1.10.287.470">
    <property type="entry name" value="Helix hairpin bin"/>
    <property type="match status" value="1"/>
</dbReference>
<dbReference type="STRING" id="536979.SAMN04488055_1703"/>
<evidence type="ECO:0000256" key="2">
    <source>
        <dbReference type="ARBA" id="ARBA00023054"/>
    </source>
</evidence>
<feature type="coiled-coil region" evidence="3">
    <location>
        <begin position="176"/>
        <end position="228"/>
    </location>
</feature>
<comment type="subcellular location">
    <subcellularLocation>
        <location evidence="1">Cell envelope</location>
    </subcellularLocation>
</comment>
<dbReference type="SUPFAM" id="SSF111369">
    <property type="entry name" value="HlyD-like secretion proteins"/>
    <property type="match status" value="1"/>
</dbReference>
<dbReference type="SUPFAM" id="SSF56954">
    <property type="entry name" value="Outer membrane efflux proteins (OEP)"/>
    <property type="match status" value="1"/>
</dbReference>
<reference evidence="5 6" key="1">
    <citation type="submission" date="2016-11" db="EMBL/GenBank/DDBJ databases">
        <authorList>
            <person name="Jaros S."/>
            <person name="Januszkiewicz K."/>
            <person name="Wedrychowicz H."/>
        </authorList>
    </citation>
    <scope>NUCLEOTIDE SEQUENCE [LARGE SCALE GENOMIC DNA]</scope>
    <source>
        <strain evidence="5 6">DSM 24787</strain>
    </source>
</reference>
<dbReference type="PANTHER" id="PTHR32347:SF14">
    <property type="entry name" value="EFFLUX SYSTEM COMPONENT YKNX-RELATED"/>
    <property type="match status" value="1"/>
</dbReference>
<dbReference type="InterPro" id="IPR050465">
    <property type="entry name" value="UPF0194_transport"/>
</dbReference>
<proteinExistence type="predicted"/>
<evidence type="ECO:0000313" key="6">
    <source>
        <dbReference type="Proteomes" id="UP000185003"/>
    </source>
</evidence>
<keyword evidence="6" id="KW-1185">Reference proteome</keyword>
<accession>A0A1N6ELX3</accession>
<dbReference type="RefSeq" id="WP_074238825.1">
    <property type="nucleotide sequence ID" value="NZ_FSRA01000001.1"/>
</dbReference>
<keyword evidence="4" id="KW-0472">Membrane</keyword>
<sequence length="415" mass="46198">MDKTIEAEVKQKRKKQYLLIGILCIAVLVVALFLMRSFFSTTIKRSAITTAVVEMGNIENTINATGEIRPEFEEVITSPVSASIQEIILDAGSKVTTGQSILKLDKTAIQVEYEKGKFQLESKQNDIRKLKLELDKSYFDLRSNNNIKQLRINSLTADVENSKRLYKAGGGTREDVEKAELNLKVAQLEKEQLENEIKSKQQTMQVEIRESEIAAAIQQNELKELMRKVSLASIQSTRGGVVTWVNKNIGAAIREGEALARIADLSSFKVTGTISDAQLNNLHNGMPAIIRINEAEVRGSVTNIYPAVENGIVTFDIQLNERNNKLLRPNLKVEVFLVTATGNNVMRVSNGPAFSGLESQDIFVVRNGKAERRKVQVGMINFDYVELKDNVKPGDVVITSDMSGFKHAKEITINN</sequence>